<dbReference type="OrthoDB" id="437078at2759"/>
<gene>
    <name evidence="2" type="ORF">FGIG_09464</name>
</gene>
<organism evidence="2 3">
    <name type="scientific">Fasciola gigantica</name>
    <name type="common">Giant liver fluke</name>
    <dbReference type="NCBI Taxonomy" id="46835"/>
    <lineage>
        <taxon>Eukaryota</taxon>
        <taxon>Metazoa</taxon>
        <taxon>Spiralia</taxon>
        <taxon>Lophotrochozoa</taxon>
        <taxon>Platyhelminthes</taxon>
        <taxon>Trematoda</taxon>
        <taxon>Digenea</taxon>
        <taxon>Plagiorchiida</taxon>
        <taxon>Echinostomata</taxon>
        <taxon>Echinostomatoidea</taxon>
        <taxon>Fasciolidae</taxon>
        <taxon>Fasciola</taxon>
    </lineage>
</organism>
<proteinExistence type="predicted"/>
<dbReference type="Proteomes" id="UP000316759">
    <property type="component" value="Unassembled WGS sequence"/>
</dbReference>
<feature type="compositionally biased region" description="Basic residues" evidence="1">
    <location>
        <begin position="903"/>
        <end position="912"/>
    </location>
</feature>
<feature type="compositionally biased region" description="Polar residues" evidence="1">
    <location>
        <begin position="315"/>
        <end position="328"/>
    </location>
</feature>
<dbReference type="EMBL" id="SUNJ01002818">
    <property type="protein sequence ID" value="TPP65694.1"/>
    <property type="molecule type" value="Genomic_DNA"/>
</dbReference>
<feature type="compositionally biased region" description="Polar residues" evidence="1">
    <location>
        <begin position="469"/>
        <end position="479"/>
    </location>
</feature>
<protein>
    <submittedName>
        <fullName evidence="2">Uncharacterized protein</fullName>
    </submittedName>
</protein>
<feature type="compositionally biased region" description="Polar residues" evidence="1">
    <location>
        <begin position="345"/>
        <end position="354"/>
    </location>
</feature>
<feature type="compositionally biased region" description="Polar residues" evidence="1">
    <location>
        <begin position="7"/>
        <end position="18"/>
    </location>
</feature>
<name>A0A504YW45_FASGI</name>
<feature type="region of interest" description="Disordered" evidence="1">
    <location>
        <begin position="229"/>
        <end position="248"/>
    </location>
</feature>
<dbReference type="STRING" id="46835.A0A504YW45"/>
<comment type="caution">
    <text evidence="2">The sequence shown here is derived from an EMBL/GenBank/DDBJ whole genome shotgun (WGS) entry which is preliminary data.</text>
</comment>
<reference evidence="2 3" key="1">
    <citation type="submission" date="2019-04" db="EMBL/GenBank/DDBJ databases">
        <title>Annotation for the trematode Fasciola gigantica.</title>
        <authorList>
            <person name="Choi Y.-J."/>
        </authorList>
    </citation>
    <scope>NUCLEOTIDE SEQUENCE [LARGE SCALE GENOMIC DNA]</scope>
    <source>
        <strain evidence="2">Uganda_cow_1</strain>
    </source>
</reference>
<feature type="compositionally biased region" description="Low complexity" evidence="1">
    <location>
        <begin position="286"/>
        <end position="297"/>
    </location>
</feature>
<feature type="compositionally biased region" description="Polar residues" evidence="1">
    <location>
        <begin position="270"/>
        <end position="285"/>
    </location>
</feature>
<feature type="compositionally biased region" description="Polar residues" evidence="1">
    <location>
        <begin position="892"/>
        <end position="902"/>
    </location>
</feature>
<feature type="region of interest" description="Disordered" evidence="1">
    <location>
        <begin position="259"/>
        <end position="395"/>
    </location>
</feature>
<keyword evidence="3" id="KW-1185">Reference proteome</keyword>
<feature type="region of interest" description="Disordered" evidence="1">
    <location>
        <begin position="889"/>
        <end position="914"/>
    </location>
</feature>
<dbReference type="AlphaFoldDB" id="A0A504YW45"/>
<feature type="region of interest" description="Disordered" evidence="1">
    <location>
        <begin position="466"/>
        <end position="491"/>
    </location>
</feature>
<evidence type="ECO:0000313" key="3">
    <source>
        <dbReference type="Proteomes" id="UP000316759"/>
    </source>
</evidence>
<feature type="region of interest" description="Disordered" evidence="1">
    <location>
        <begin position="1"/>
        <end position="60"/>
    </location>
</feature>
<evidence type="ECO:0000256" key="1">
    <source>
        <dbReference type="SAM" id="MobiDB-lite"/>
    </source>
</evidence>
<evidence type="ECO:0000313" key="2">
    <source>
        <dbReference type="EMBL" id="TPP65694.1"/>
    </source>
</evidence>
<feature type="compositionally biased region" description="Basic residues" evidence="1">
    <location>
        <begin position="32"/>
        <end position="43"/>
    </location>
</feature>
<accession>A0A504YW45</accession>
<feature type="compositionally biased region" description="Polar residues" evidence="1">
    <location>
        <begin position="375"/>
        <end position="389"/>
    </location>
</feature>
<feature type="compositionally biased region" description="Basic and acidic residues" evidence="1">
    <location>
        <begin position="231"/>
        <end position="240"/>
    </location>
</feature>
<sequence length="1106" mass="123000">MRKEASTTRAQLNSSQSHAFDLDDQPATSTPRTRRGWKQKSHSRANITSRMSAETRSRDAQSSLYMRTQLERYIRWCDSLNEEVIKLRESLRDSTEKELLQTKRLEVVRKRVLDLVEYVCTLEARRNNRSMRLAEIALNFRWLGDLAQLIGITLPDNFATLIIEDSRVCTDTLKVLCAKKSRSDKIPNIKEPDSIKLTEKDTPEISCESNVDIDADIFNETLGLGMPVGEHCAEHSHEPKGVSSPSSPVAPSVEYFFSDSESSVSDHEAQIQSSSLTTTPTTMNPSAPSSDLSRSSSTNDTGERPKPKRSRKSSDTFVTQLTAPSEQKVSPFKTPLSRPSKTRRTSVAENTQEIPPSIESTDRCPSSRLRPADPNSLSCTDPVSSSGSTKKVKPDTAYVRRMRTRIQSTSSGHSSSVPCPAREHPNQFATISKASGSSPTIDDHTHTWSESIEAASPVEAHDLHATTDHIPSSPTNFADRTQAADTKEGSVNPSEALLALLKPRYSDEIIKWFDRLSTEEPQLPNNPTPATTVSWDSTIVKNASSKPRDGKIPLFPDANYSAVFTSKAIPLEISYSDFLLGGAVTPPVKLVTAMLSSSDDTVYRACWLGFVDSLRTSRTEEFRSRVEAKFISIWHTIAQKKIELDSHSALTRHLFDSLSSLCLNHTILFHAIRATFHLSSLITGTSVQFSRVFFVQLIRYLFLNCCDSSHQGLTALPVILDACIQGFKQMWHSTEPLRDAAALQFHDTAADPSYSYWIATLQSLVAWQEAYFDRNKANDIDKCQAYDAVLARLHVHGWLPGPRPPHPVIVEHDTCGLISPQCTHRVRLLTLRLVDACLCVTRQRSSDVPLALDHTCLRDNKTVEAACSLTVLLSAMIFVIGNATVMDDAQSGKEQNSGSRGLTHQRKRRYRQTQRQQRYGLLGWLLTSRLMPWLSSCLKSLDANNGVPQGEVSVVGRLAILITDVLVLGSVLLGNLKSSSHAPDLNDLRTILFDSGRRAIRLIGSCTAVPHMTWRIKLVCLARLFAFDPAQVIQLITNTKNPTLDDLPPNVVLSILWPEVSMLDLLGQVLVLAQRTVPRLPATLVQEYRNFYNAKLKENPLKSTTL</sequence>